<name>A0A6J4T334_9ACTN</name>
<organism evidence="2">
    <name type="scientific">uncultured Solirubrobacteraceae bacterium</name>
    <dbReference type="NCBI Taxonomy" id="1162706"/>
    <lineage>
        <taxon>Bacteria</taxon>
        <taxon>Bacillati</taxon>
        <taxon>Actinomycetota</taxon>
        <taxon>Thermoleophilia</taxon>
        <taxon>Solirubrobacterales</taxon>
        <taxon>Solirubrobacteraceae</taxon>
        <taxon>environmental samples</taxon>
    </lineage>
</organism>
<feature type="compositionally biased region" description="Basic residues" evidence="1">
    <location>
        <begin position="260"/>
        <end position="269"/>
    </location>
</feature>
<evidence type="ECO:0000256" key="1">
    <source>
        <dbReference type="SAM" id="MobiDB-lite"/>
    </source>
</evidence>
<proteinExistence type="predicted"/>
<evidence type="ECO:0000313" key="2">
    <source>
        <dbReference type="EMBL" id="CAA9512692.1"/>
    </source>
</evidence>
<feature type="compositionally biased region" description="Low complexity" evidence="1">
    <location>
        <begin position="210"/>
        <end position="220"/>
    </location>
</feature>
<gene>
    <name evidence="2" type="ORF">AVDCRST_MAG85-2426</name>
</gene>
<feature type="compositionally biased region" description="Low complexity" evidence="1">
    <location>
        <begin position="168"/>
        <end position="178"/>
    </location>
</feature>
<protein>
    <submittedName>
        <fullName evidence="2">NrtR-regulated hypothetical NrtY, PpnK-type ATP-NAD kinase domain</fullName>
    </submittedName>
</protein>
<feature type="compositionally biased region" description="Basic residues" evidence="1">
    <location>
        <begin position="82"/>
        <end position="97"/>
    </location>
</feature>
<feature type="non-terminal residue" evidence="2">
    <location>
        <position position="1"/>
    </location>
</feature>
<feature type="compositionally biased region" description="Basic residues" evidence="1">
    <location>
        <begin position="1"/>
        <end position="10"/>
    </location>
</feature>
<reference evidence="2" key="1">
    <citation type="submission" date="2020-02" db="EMBL/GenBank/DDBJ databases">
        <authorList>
            <person name="Meier V. D."/>
        </authorList>
    </citation>
    <scope>NUCLEOTIDE SEQUENCE</scope>
    <source>
        <strain evidence="2">AVDCRST_MAG85</strain>
    </source>
</reference>
<dbReference type="AlphaFoldDB" id="A0A6J4T334"/>
<feature type="compositionally biased region" description="Basic and acidic residues" evidence="1">
    <location>
        <begin position="180"/>
        <end position="190"/>
    </location>
</feature>
<keyword evidence="2" id="KW-0418">Kinase</keyword>
<accession>A0A6J4T334</accession>
<dbReference type="GO" id="GO:0016301">
    <property type="term" value="F:kinase activity"/>
    <property type="evidence" value="ECO:0007669"/>
    <property type="project" value="UniProtKB-KW"/>
</dbReference>
<feature type="region of interest" description="Disordered" evidence="1">
    <location>
        <begin position="1"/>
        <end position="300"/>
    </location>
</feature>
<keyword evidence="2" id="KW-0808">Transferase</keyword>
<feature type="non-terminal residue" evidence="2">
    <location>
        <position position="300"/>
    </location>
</feature>
<dbReference type="EMBL" id="CADCVT010000265">
    <property type="protein sequence ID" value="CAA9512692.1"/>
    <property type="molecule type" value="Genomic_DNA"/>
</dbReference>
<sequence length="300" mass="32956">EPRPALRARRARDGVHRARRAAWHPRPGPVLPRAARSRARGGRAPSPDGARGAGAGAGRRSGRLAPGDRRPRRARPLPLRAGGRRRRAGTGRPRRQRLQVPRRPAGDRAQPRPRAIPRGARRARSGRGGRPAARCRGGPRRGRGADDGACSPRGRAGALRAQRDLRRACVAPVRAVHAAPRRDGRAPVLERRHRRDRHGRDGVGGEHRAGASGRRAAAAAARRRGADVLRARGVAEPGDRHDADRRRRGCARRARPDVRARRRRRRVRRRDRDRPARARLGPARAPRRGEQAAAARLGPV</sequence>
<feature type="compositionally biased region" description="Basic and acidic residues" evidence="1">
    <location>
        <begin position="198"/>
        <end position="209"/>
    </location>
</feature>